<evidence type="ECO:0000313" key="3">
    <source>
        <dbReference type="EMBL" id="SAL65288.1"/>
    </source>
</evidence>
<feature type="compositionally biased region" description="Polar residues" evidence="1">
    <location>
        <begin position="576"/>
        <end position="586"/>
    </location>
</feature>
<dbReference type="AlphaFoldDB" id="A0A158J8V0"/>
<organism evidence="3 4">
    <name type="scientific">Caballeronia terrestris</name>
    <dbReference type="NCBI Taxonomy" id="1226301"/>
    <lineage>
        <taxon>Bacteria</taxon>
        <taxon>Pseudomonadati</taxon>
        <taxon>Pseudomonadota</taxon>
        <taxon>Betaproteobacteria</taxon>
        <taxon>Burkholderiales</taxon>
        <taxon>Burkholderiaceae</taxon>
        <taxon>Caballeronia</taxon>
    </lineage>
</organism>
<dbReference type="InterPro" id="IPR024079">
    <property type="entry name" value="MetalloPept_cat_dom_sf"/>
</dbReference>
<evidence type="ECO:0000259" key="2">
    <source>
        <dbReference type="SMART" id="SM01351"/>
    </source>
</evidence>
<sequence>MSPGEKTDYMLGSRSLPDSPTPVHLRNVDPSYGNTKLPFKTYLDNVKYKEGKDRTDQLPQQDNNYLYKTEMGLAEPNSTREETVYMNLGLQSPKSEQGKAPDFKGFSDADRTKLTSAYEHTTQLVKATLDDFDKNGPNSSAFKKWFGGEHSDKILGDNFDKVKNTVSNMYAALKNEHFTFNNKWQPPSNSQKSEERGSNQVDGDVNRTAYGNASTQIDLYRGATSPGDVNGKLNPAHNQTEGAIAGLLTQLRYVGNTHDEANTVKSASHIADNWRNSMNNAHNYAYMIQEADIPEGKRDNELLTPRLTNPGPEPQTPVHLQTINPQYENTFLPTYSYNFNNFSKSNDAESIPQQKETDALYKMPASITRPGQTQRENVYVNMSLQSKAEDRGKGPTFKDFSEPQQVKLKDAYNHLVDLSQKALDDLNTNGRKSAAFKKWFGGEHSDRSYGDNLDKVRNVLTNMNTALKNEKFEFVSQPDLSDKKAKAQATPDTYGSDANTVYVNPDVVDSSLIHNDLEATIAHELTHIRYIGNTSDHQYTQTSASDLALHDWAAAMDNAPNYEYLIQEADQPLPEQWSTTTPNNNVPVDEDS</sequence>
<dbReference type="Gene3D" id="3.40.390.10">
    <property type="entry name" value="Collagenase (Catalytic Domain)"/>
    <property type="match status" value="2"/>
</dbReference>
<dbReference type="SUPFAM" id="SSF55486">
    <property type="entry name" value="Metalloproteases ('zincins'), catalytic domain"/>
    <property type="match status" value="1"/>
</dbReference>
<reference evidence="3" key="1">
    <citation type="submission" date="2016-01" db="EMBL/GenBank/DDBJ databases">
        <authorList>
            <person name="Peeters C."/>
        </authorList>
    </citation>
    <scope>NUCLEOTIDE SEQUENCE [LARGE SCALE GENOMIC DNA]</scope>
    <source>
        <strain evidence="3">LMG 22937</strain>
    </source>
</reference>
<accession>A0A158J8V0</accession>
<dbReference type="InterPro" id="IPR029463">
    <property type="entry name" value="Lys_MEP"/>
</dbReference>
<evidence type="ECO:0000256" key="1">
    <source>
        <dbReference type="SAM" id="MobiDB-lite"/>
    </source>
</evidence>
<name>A0A158J8V0_9BURK</name>
<feature type="compositionally biased region" description="Polar residues" evidence="1">
    <location>
        <begin position="180"/>
        <end position="191"/>
    </location>
</feature>
<dbReference type="Pfam" id="PF14521">
    <property type="entry name" value="Aspzincin_M35"/>
    <property type="match status" value="1"/>
</dbReference>
<feature type="domain" description="Lysine-specific metallo-endopeptidase" evidence="2">
    <location>
        <begin position="424"/>
        <end position="567"/>
    </location>
</feature>
<gene>
    <name evidence="3" type="ORF">AWB67_03525</name>
</gene>
<dbReference type="GO" id="GO:0004222">
    <property type="term" value="F:metalloendopeptidase activity"/>
    <property type="evidence" value="ECO:0007669"/>
    <property type="project" value="InterPro"/>
</dbReference>
<feature type="region of interest" description="Disordered" evidence="1">
    <location>
        <begin position="180"/>
        <end position="207"/>
    </location>
</feature>
<keyword evidence="4" id="KW-1185">Reference proteome</keyword>
<dbReference type="EMBL" id="FCOL02000019">
    <property type="protein sequence ID" value="SAL65288.1"/>
    <property type="molecule type" value="Genomic_DNA"/>
</dbReference>
<feature type="region of interest" description="Disordered" evidence="1">
    <location>
        <begin position="573"/>
        <end position="592"/>
    </location>
</feature>
<proteinExistence type="predicted"/>
<evidence type="ECO:0000313" key="4">
    <source>
        <dbReference type="Proteomes" id="UP000054925"/>
    </source>
</evidence>
<dbReference type="SMART" id="SM01351">
    <property type="entry name" value="Aspzincin_M35"/>
    <property type="match status" value="1"/>
</dbReference>
<feature type="region of interest" description="Disordered" evidence="1">
    <location>
        <begin position="1"/>
        <end position="31"/>
    </location>
</feature>
<comment type="caution">
    <text evidence="3">The sequence shown here is derived from an EMBL/GenBank/DDBJ whole genome shotgun (WGS) entry which is preliminary data.</text>
</comment>
<protein>
    <recommendedName>
        <fullName evidence="2">Lysine-specific metallo-endopeptidase domain-containing protein</fullName>
    </recommendedName>
</protein>
<dbReference type="Proteomes" id="UP000054925">
    <property type="component" value="Unassembled WGS sequence"/>
</dbReference>